<evidence type="ECO:0000256" key="11">
    <source>
        <dbReference type="HAMAP-Rule" id="MF_01920"/>
    </source>
</evidence>
<dbReference type="EC" id="5.6.2.4" evidence="11"/>
<dbReference type="InterPro" id="IPR027417">
    <property type="entry name" value="P-loop_NTPase"/>
</dbReference>
<gene>
    <name evidence="11" type="primary">rep</name>
    <name evidence="15" type="ORF">DLR69_18370</name>
    <name evidence="16" type="ORF">DLR70_17415</name>
</gene>
<dbReference type="SUPFAM" id="SSF52540">
    <property type="entry name" value="P-loop containing nucleoside triphosphate hydrolases"/>
    <property type="match status" value="1"/>
</dbReference>
<dbReference type="InterPro" id="IPR014017">
    <property type="entry name" value="DNA_helicase_UvrD-like_C"/>
</dbReference>
<dbReference type="PROSITE" id="PS51217">
    <property type="entry name" value="UVRD_HELICASE_CTER"/>
    <property type="match status" value="1"/>
</dbReference>
<dbReference type="HAMAP" id="MF_01920">
    <property type="entry name" value="Helicase_Rep"/>
    <property type="match status" value="1"/>
</dbReference>
<dbReference type="InterPro" id="IPR005752">
    <property type="entry name" value="Helicase_Rep"/>
</dbReference>
<evidence type="ECO:0000256" key="10">
    <source>
        <dbReference type="ARBA" id="ARBA00048988"/>
    </source>
</evidence>
<dbReference type="FunFam" id="1.10.10.160:FF:000001">
    <property type="entry name" value="ATP-dependent DNA helicase"/>
    <property type="match status" value="1"/>
</dbReference>
<dbReference type="GO" id="GO:0003697">
    <property type="term" value="F:single-stranded DNA binding"/>
    <property type="evidence" value="ECO:0007669"/>
    <property type="project" value="UniProtKB-UniRule"/>
</dbReference>
<dbReference type="GO" id="GO:0009314">
    <property type="term" value="P:response to radiation"/>
    <property type="evidence" value="ECO:0007669"/>
    <property type="project" value="UniProtKB-ARBA"/>
</dbReference>
<dbReference type="Proteomes" id="UP000252427">
    <property type="component" value="Unassembled WGS sequence"/>
</dbReference>
<dbReference type="GO" id="GO:0005524">
    <property type="term" value="F:ATP binding"/>
    <property type="evidence" value="ECO:0007669"/>
    <property type="project" value="UniProtKB-UniRule"/>
</dbReference>
<dbReference type="Pfam" id="PF13361">
    <property type="entry name" value="UvrD_C"/>
    <property type="match status" value="1"/>
</dbReference>
<evidence type="ECO:0000256" key="5">
    <source>
        <dbReference type="ARBA" id="ARBA00022806"/>
    </source>
</evidence>
<dbReference type="Pfam" id="PF00580">
    <property type="entry name" value="UvrD-helicase"/>
    <property type="match status" value="1"/>
</dbReference>
<keyword evidence="6 11" id="KW-0067">ATP-binding</keyword>
<organism evidence="16 17">
    <name type="scientific">Vibrio paracholerae</name>
    <dbReference type="NCBI Taxonomy" id="650003"/>
    <lineage>
        <taxon>Bacteria</taxon>
        <taxon>Pseudomonadati</taxon>
        <taxon>Pseudomonadota</taxon>
        <taxon>Gammaproteobacteria</taxon>
        <taxon>Vibrionales</taxon>
        <taxon>Vibrionaceae</taxon>
        <taxon>Vibrio</taxon>
    </lineage>
</organism>
<dbReference type="Gene3D" id="3.40.50.300">
    <property type="entry name" value="P-loop containing nucleotide triphosphate hydrolases"/>
    <property type="match status" value="2"/>
</dbReference>
<dbReference type="CDD" id="cd18807">
    <property type="entry name" value="SF1_C_UvrD"/>
    <property type="match status" value="1"/>
</dbReference>
<dbReference type="Gene3D" id="1.10.10.160">
    <property type="match status" value="1"/>
</dbReference>
<evidence type="ECO:0000256" key="2">
    <source>
        <dbReference type="ARBA" id="ARBA00022705"/>
    </source>
</evidence>
<keyword evidence="4 11" id="KW-0378">Hydrolase</keyword>
<dbReference type="GO" id="GO:0006260">
    <property type="term" value="P:DNA replication"/>
    <property type="evidence" value="ECO:0007669"/>
    <property type="project" value="UniProtKB-UniRule"/>
</dbReference>
<dbReference type="NCBIfam" id="NF008172">
    <property type="entry name" value="PRK10919.1"/>
    <property type="match status" value="1"/>
</dbReference>
<comment type="catalytic activity">
    <reaction evidence="9 11">
        <text>Couples ATP hydrolysis with the unwinding of duplex DNA by translocating in the 3'-5' direction.</text>
        <dbReference type="EC" id="5.6.2.4"/>
    </reaction>
</comment>
<comment type="function">
    <text evidence="11">Rep helicase is a single-stranded DNA-dependent ATPase involved in DNA replication; it can initiate unwinding at a nick in the DNA. It binds to the single-stranded DNA and acts in a progressive fashion along the DNA in the 3' to 5' direction.</text>
</comment>
<proteinExistence type="inferred from homology"/>
<dbReference type="InterPro" id="IPR014016">
    <property type="entry name" value="UvrD-like_ATP-bd"/>
</dbReference>
<sequence length="671" mass="76987">MKLNPRQDEAVKYVSGPCLVLAGAGSGKTRVITNKIAYLVQQCGYKARNIAAVTFTNKAAREMKERVAQTLGKGESRGLMVSTFHTLGLNIIRREFKALGLKAGFSLFDDQDQLALLKELTEKQLDGDKDLLRLLLSTISNWKNDMLTPPQAKAMAKGEQQQLFAHCFELYQKQMQSYNALDFDDLILLPVLLLRSNEEVRQRWQNRIRYLLVDEYQDTNTSQYELVKLLVGERGRLTVVGDDDQSIYSWRGAKPQNLVLLGEDFPNLKLIKLEQNYRSTSRILRAANILIANNPHVYQKALFSELAEGEKLKVILANNEDHEAERVTAEIIAHKFLNRTEYRDYAILYRGNHQSRLIEKSLTQNRVPYKLSGGTSFFARAEIKDIMAYLRVLVNPDDDNAFLRIVNTPKREIGPATLEKLGSYANMRGKSLFTASFELGLEQHLSGRGLDNLRRFTEWLVAIADNAERGNTVEAVRSLVRDIRYEDWLYETSASPKAAEMRMKNVSDLYSWIVADLEGDNPDQQEKSLKEVVQRLTLRDMMERGEENDDSDAVQLMTLHASKGLEFPYVYLIGAEEGILPHQTSIDEENVEEERRLMYVGITRAQRELTFMVCKERRQFGELIKPTQSRFLDELPQEDIEWEVKKKVVTQEERMAKGQAHIANLRSMFKK</sequence>
<dbReference type="PANTHER" id="PTHR11070:SF64">
    <property type="entry name" value="ATP-DEPENDENT DNA HELICASE REP"/>
    <property type="match status" value="1"/>
</dbReference>
<dbReference type="GO" id="GO:0043138">
    <property type="term" value="F:3'-5' DNA helicase activity"/>
    <property type="evidence" value="ECO:0007669"/>
    <property type="project" value="UniProtKB-UniRule"/>
</dbReference>
<dbReference type="InterPro" id="IPR000212">
    <property type="entry name" value="DNA_helicase_UvrD/REP"/>
</dbReference>
<evidence type="ECO:0000256" key="8">
    <source>
        <dbReference type="ARBA" id="ARBA00023235"/>
    </source>
</evidence>
<evidence type="ECO:0000256" key="4">
    <source>
        <dbReference type="ARBA" id="ARBA00022801"/>
    </source>
</evidence>
<comment type="similarity">
    <text evidence="1 11">Belongs to the helicase family. UvrD subfamily.</text>
</comment>
<keyword evidence="3 11" id="KW-0547">Nucleotide-binding</keyword>
<dbReference type="GO" id="GO:0016787">
    <property type="term" value="F:hydrolase activity"/>
    <property type="evidence" value="ECO:0007669"/>
    <property type="project" value="UniProtKB-UniRule"/>
</dbReference>
<dbReference type="Proteomes" id="UP000252488">
    <property type="component" value="Unassembled WGS sequence"/>
</dbReference>
<dbReference type="AlphaFoldDB" id="A0AAX1QNU1"/>
<evidence type="ECO:0000313" key="18">
    <source>
        <dbReference type="Proteomes" id="UP000252488"/>
    </source>
</evidence>
<name>A0AAX1QNU1_9VIBR</name>
<keyword evidence="7 11" id="KW-0238">DNA-binding</keyword>
<dbReference type="InterPro" id="IPR013986">
    <property type="entry name" value="DExx_box_DNA_helicase_dom_sf"/>
</dbReference>
<evidence type="ECO:0000256" key="6">
    <source>
        <dbReference type="ARBA" id="ARBA00022840"/>
    </source>
</evidence>
<dbReference type="EMBL" id="QKKS01000060">
    <property type="protein sequence ID" value="RBM74360.1"/>
    <property type="molecule type" value="Genomic_DNA"/>
</dbReference>
<dbReference type="PROSITE" id="PS51198">
    <property type="entry name" value="UVRD_HELICASE_ATP_BIND"/>
    <property type="match status" value="1"/>
</dbReference>
<dbReference type="NCBIfam" id="TIGR01074">
    <property type="entry name" value="rep"/>
    <property type="match status" value="1"/>
</dbReference>
<comment type="subunit">
    <text evidence="11">Homodimer.</text>
</comment>
<comment type="caution">
    <text evidence="16">The sequence shown here is derived from an EMBL/GenBank/DDBJ whole genome shotgun (WGS) entry which is preliminary data.</text>
</comment>
<accession>A0AAX1QNU1</accession>
<evidence type="ECO:0000256" key="12">
    <source>
        <dbReference type="PROSITE-ProRule" id="PRU00560"/>
    </source>
</evidence>
<keyword evidence="18" id="KW-1185">Reference proteome</keyword>
<reference evidence="17 18" key="1">
    <citation type="submission" date="2018-06" db="EMBL/GenBank/DDBJ databases">
        <title>Draft genome sequences of nine Vibrio sp. clinical isolates from across the United States representing the closest known relative of Vibrio cholerae.</title>
        <authorList>
            <person name="Islam M.T."/>
            <person name="Liang K."/>
            <person name="Im M.S."/>
            <person name="Winkjer J."/>
            <person name="Busby S."/>
            <person name="Batra D."/>
            <person name="Rowe L."/>
            <person name="Tarr C.L."/>
            <person name="Boucher Y."/>
        </authorList>
    </citation>
    <scope>NUCLEOTIDE SEQUENCE [LARGE SCALE GENOMIC DNA]</scope>
    <source>
        <strain evidence="15 18">2016V-1111</strain>
        <strain evidence="16 17">2016V-1114</strain>
    </source>
</reference>
<dbReference type="Gene3D" id="1.10.486.10">
    <property type="entry name" value="PCRA, domain 4"/>
    <property type="match status" value="1"/>
</dbReference>
<evidence type="ECO:0000256" key="9">
    <source>
        <dbReference type="ARBA" id="ARBA00034617"/>
    </source>
</evidence>
<dbReference type="GO" id="GO:0000725">
    <property type="term" value="P:recombinational repair"/>
    <property type="evidence" value="ECO:0007669"/>
    <property type="project" value="TreeGrafter"/>
</dbReference>
<keyword evidence="5 11" id="KW-0347">Helicase</keyword>
<dbReference type="PANTHER" id="PTHR11070">
    <property type="entry name" value="UVRD / RECB / PCRA DNA HELICASE FAMILY MEMBER"/>
    <property type="match status" value="1"/>
</dbReference>
<feature type="domain" description="UvrD-like helicase ATP-binding" evidence="13">
    <location>
        <begin position="1"/>
        <end position="280"/>
    </location>
</feature>
<evidence type="ECO:0000313" key="17">
    <source>
        <dbReference type="Proteomes" id="UP000252427"/>
    </source>
</evidence>
<evidence type="ECO:0000313" key="15">
    <source>
        <dbReference type="EMBL" id="RBM48758.1"/>
    </source>
</evidence>
<evidence type="ECO:0000256" key="3">
    <source>
        <dbReference type="ARBA" id="ARBA00022741"/>
    </source>
</evidence>
<evidence type="ECO:0000259" key="14">
    <source>
        <dbReference type="PROSITE" id="PS51217"/>
    </source>
</evidence>
<dbReference type="EMBL" id="QKKR01000064">
    <property type="protein sequence ID" value="RBM48758.1"/>
    <property type="molecule type" value="Genomic_DNA"/>
</dbReference>
<protein>
    <recommendedName>
        <fullName evidence="11">ATP-dependent DNA helicase Rep</fullName>
        <ecNumber evidence="11">5.6.2.4</ecNumber>
    </recommendedName>
    <alternativeName>
        <fullName evidence="11">DNA 3'-5' helicase Rep</fullName>
    </alternativeName>
</protein>
<dbReference type="GO" id="GO:0032991">
    <property type="term" value="C:protein-containing complex"/>
    <property type="evidence" value="ECO:0007669"/>
    <property type="project" value="UniProtKB-ARBA"/>
</dbReference>
<feature type="binding site" evidence="12">
    <location>
        <begin position="22"/>
        <end position="29"/>
    </location>
    <ligand>
        <name>ATP</name>
        <dbReference type="ChEBI" id="CHEBI:30616"/>
    </ligand>
</feature>
<evidence type="ECO:0000256" key="7">
    <source>
        <dbReference type="ARBA" id="ARBA00023125"/>
    </source>
</evidence>
<feature type="binding site" evidence="11">
    <location>
        <position position="278"/>
    </location>
    <ligand>
        <name>ATP</name>
        <dbReference type="ChEBI" id="CHEBI:30616"/>
    </ligand>
</feature>
<dbReference type="RefSeq" id="WP_113594125.1">
    <property type="nucleotide sequence ID" value="NZ_CAWNVX010000061.1"/>
</dbReference>
<evidence type="ECO:0000313" key="16">
    <source>
        <dbReference type="EMBL" id="RBM74360.1"/>
    </source>
</evidence>
<dbReference type="GO" id="GO:0005829">
    <property type="term" value="C:cytosol"/>
    <property type="evidence" value="ECO:0007669"/>
    <property type="project" value="TreeGrafter"/>
</dbReference>
<comment type="catalytic activity">
    <reaction evidence="10 11">
        <text>ATP + H2O = ADP + phosphate + H(+)</text>
        <dbReference type="Rhea" id="RHEA:13065"/>
        <dbReference type="ChEBI" id="CHEBI:15377"/>
        <dbReference type="ChEBI" id="CHEBI:15378"/>
        <dbReference type="ChEBI" id="CHEBI:30616"/>
        <dbReference type="ChEBI" id="CHEBI:43474"/>
        <dbReference type="ChEBI" id="CHEBI:456216"/>
        <dbReference type="EC" id="5.6.2.4"/>
    </reaction>
</comment>
<dbReference type="CDD" id="cd17932">
    <property type="entry name" value="DEXQc_UvrD"/>
    <property type="match status" value="1"/>
</dbReference>
<evidence type="ECO:0000259" key="13">
    <source>
        <dbReference type="PROSITE" id="PS51198"/>
    </source>
</evidence>
<evidence type="ECO:0000256" key="1">
    <source>
        <dbReference type="ARBA" id="ARBA00009922"/>
    </source>
</evidence>
<keyword evidence="2 11" id="KW-0235">DNA replication</keyword>
<feature type="domain" description="UvrD-like helicase C-terminal" evidence="14">
    <location>
        <begin position="281"/>
        <end position="564"/>
    </location>
</feature>
<dbReference type="FunFam" id="1.10.486.10:FF:000002">
    <property type="entry name" value="ATP-dependent DNA helicase Rep"/>
    <property type="match status" value="1"/>
</dbReference>
<keyword evidence="8 11" id="KW-0413">Isomerase</keyword>